<evidence type="ECO:0000313" key="2">
    <source>
        <dbReference type="Proteomes" id="UP000192796"/>
    </source>
</evidence>
<comment type="caution">
    <text evidence="1">The sequence shown here is derived from an EMBL/GenBank/DDBJ whole genome shotgun (WGS) entry which is preliminary data.</text>
</comment>
<dbReference type="RefSeq" id="WP_081151716.1">
    <property type="nucleotide sequence ID" value="NZ_LVYD01000058.1"/>
</dbReference>
<proteinExistence type="predicted"/>
<reference evidence="1 2" key="1">
    <citation type="submission" date="2016-03" db="EMBL/GenBank/DDBJ databases">
        <title>Niastella vici sp. nov., isolated from farmland soil.</title>
        <authorList>
            <person name="Chen L."/>
            <person name="Wang D."/>
            <person name="Yang S."/>
            <person name="Wang G."/>
        </authorList>
    </citation>
    <scope>NUCLEOTIDE SEQUENCE [LARGE SCALE GENOMIC DNA]</scope>
    <source>
        <strain evidence="1 2">DJ57</strain>
    </source>
</reference>
<dbReference type="InterPro" id="IPR029057">
    <property type="entry name" value="PRTase-like"/>
</dbReference>
<dbReference type="EMBL" id="LVYD01000058">
    <property type="protein sequence ID" value="OQP61227.1"/>
    <property type="molecule type" value="Genomic_DNA"/>
</dbReference>
<dbReference type="AlphaFoldDB" id="A0A1V9FSF5"/>
<keyword evidence="2" id="KW-1185">Reference proteome</keyword>
<dbReference type="CDD" id="cd06223">
    <property type="entry name" value="PRTases_typeI"/>
    <property type="match status" value="1"/>
</dbReference>
<accession>A0A1V9FSF5</accession>
<dbReference type="Proteomes" id="UP000192796">
    <property type="component" value="Unassembled WGS sequence"/>
</dbReference>
<gene>
    <name evidence="1" type="ORF">A3860_05815</name>
</gene>
<dbReference type="SUPFAM" id="SSF53271">
    <property type="entry name" value="PRTase-like"/>
    <property type="match status" value="1"/>
</dbReference>
<evidence type="ECO:0008006" key="3">
    <source>
        <dbReference type="Google" id="ProtNLM"/>
    </source>
</evidence>
<dbReference type="STRING" id="1703345.A3860_05815"/>
<protein>
    <recommendedName>
        <fullName evidence="3">Phosphoribosyltransferase domain-containing protein</fullName>
    </recommendedName>
</protein>
<dbReference type="OrthoDB" id="9779910at2"/>
<dbReference type="InterPro" id="IPR000836">
    <property type="entry name" value="PRTase_dom"/>
</dbReference>
<sequence>MKGIDDPAKRKQLLDGAFGLQNGHLTGKNILLFDDLYVTLSAAWDIITNQGKAKNVYVLTITKTRSKR</sequence>
<name>A0A1V9FSF5_9BACT</name>
<organism evidence="1 2">
    <name type="scientific">Niastella vici</name>
    <dbReference type="NCBI Taxonomy" id="1703345"/>
    <lineage>
        <taxon>Bacteria</taxon>
        <taxon>Pseudomonadati</taxon>
        <taxon>Bacteroidota</taxon>
        <taxon>Chitinophagia</taxon>
        <taxon>Chitinophagales</taxon>
        <taxon>Chitinophagaceae</taxon>
        <taxon>Niastella</taxon>
    </lineage>
</organism>
<evidence type="ECO:0000313" key="1">
    <source>
        <dbReference type="EMBL" id="OQP61227.1"/>
    </source>
</evidence>